<dbReference type="Pfam" id="PF13523">
    <property type="entry name" value="Acetyltransf_8"/>
    <property type="match status" value="1"/>
</dbReference>
<dbReference type="SUPFAM" id="SSF55729">
    <property type="entry name" value="Acyl-CoA N-acyltransferases (Nat)"/>
    <property type="match status" value="1"/>
</dbReference>
<dbReference type="SMART" id="SM01006">
    <property type="entry name" value="AlcB"/>
    <property type="match status" value="1"/>
</dbReference>
<evidence type="ECO:0000256" key="1">
    <source>
        <dbReference type="ARBA" id="ARBA00003818"/>
    </source>
</evidence>
<sequence>MRGQPYTRDHPALGTFTLRPVDPDTDCPLLHRWLTHPKAVYWMMTEARLEDVVEEYRTIDADPGRTAHLGHHDGTPAFLVETYDPAGDPVGTTYPVREGDIGMHFLVAPTETPLHGFTLAVIETVMELLFADPAHQRVVVEPDAGNKAVHRLNEAVGFRPEREVELPDKTGLLSFCTRAQHRAAVSQRHPGAAR</sequence>
<evidence type="ECO:0000256" key="3">
    <source>
        <dbReference type="ARBA" id="ARBA00020586"/>
    </source>
</evidence>
<dbReference type="Proteomes" id="UP000219072">
    <property type="component" value="Unassembled WGS sequence"/>
</dbReference>
<protein>
    <recommendedName>
        <fullName evidence="3">Lysine N-acyltransferase MbtK</fullName>
    </recommendedName>
    <alternativeName>
        <fullName evidence="4">Mycobactin synthase protein K</fullName>
    </alternativeName>
</protein>
<dbReference type="GO" id="GO:0019290">
    <property type="term" value="P:siderophore biosynthetic process"/>
    <property type="evidence" value="ECO:0007669"/>
    <property type="project" value="InterPro"/>
</dbReference>
<evidence type="ECO:0000259" key="5">
    <source>
        <dbReference type="SMART" id="SM01006"/>
    </source>
</evidence>
<accession>A0A286DT54</accession>
<reference evidence="6 7" key="1">
    <citation type="submission" date="2017-09" db="EMBL/GenBank/DDBJ databases">
        <authorList>
            <person name="Ehlers B."/>
            <person name="Leendertz F.H."/>
        </authorList>
    </citation>
    <scope>NUCLEOTIDE SEQUENCE [LARGE SCALE GENOMIC DNA]</scope>
    <source>
        <strain evidence="6 7">CGMCC 4.7095</strain>
    </source>
</reference>
<evidence type="ECO:0000256" key="4">
    <source>
        <dbReference type="ARBA" id="ARBA00031122"/>
    </source>
</evidence>
<dbReference type="AlphaFoldDB" id="A0A286DT54"/>
<name>A0A286DT54_9ACTN</name>
<dbReference type="Gene3D" id="3.40.630.30">
    <property type="match status" value="1"/>
</dbReference>
<comment type="function">
    <text evidence="1">Acyltransferase required for the direct transfer of medium- to long-chain fatty acyl moieties from a carrier protein (MbtL) on to the epsilon-amino group of lysine residue in the mycobactin core.</text>
</comment>
<dbReference type="PANTHER" id="PTHR31438">
    <property type="entry name" value="LYSINE N-ACYLTRANSFERASE C17G9.06C-RELATED"/>
    <property type="match status" value="1"/>
</dbReference>
<dbReference type="OrthoDB" id="5177616at2"/>
<evidence type="ECO:0000313" key="6">
    <source>
        <dbReference type="EMBL" id="SOD61830.1"/>
    </source>
</evidence>
<dbReference type="InterPro" id="IPR019432">
    <property type="entry name" value="Acyltransferase_MbtK/IucB-like"/>
</dbReference>
<proteinExistence type="predicted"/>
<gene>
    <name evidence="6" type="ORF">SAMN06297387_103438</name>
</gene>
<comment type="pathway">
    <text evidence="2">Siderophore biosynthesis; mycobactin biosynthesis.</text>
</comment>
<evidence type="ECO:0000256" key="2">
    <source>
        <dbReference type="ARBA" id="ARBA00005102"/>
    </source>
</evidence>
<dbReference type="PANTHER" id="PTHR31438:SF1">
    <property type="entry name" value="LYSINE N-ACYLTRANSFERASE C17G9.06C-RELATED"/>
    <property type="match status" value="1"/>
</dbReference>
<dbReference type="EMBL" id="OCNE01000003">
    <property type="protein sequence ID" value="SOD61830.1"/>
    <property type="molecule type" value="Genomic_DNA"/>
</dbReference>
<keyword evidence="7" id="KW-1185">Reference proteome</keyword>
<keyword evidence="6" id="KW-0808">Transferase</keyword>
<dbReference type="GO" id="GO:0016410">
    <property type="term" value="F:N-acyltransferase activity"/>
    <property type="evidence" value="ECO:0007669"/>
    <property type="project" value="TreeGrafter"/>
</dbReference>
<evidence type="ECO:0000313" key="7">
    <source>
        <dbReference type="Proteomes" id="UP000219072"/>
    </source>
</evidence>
<dbReference type="InterPro" id="IPR016181">
    <property type="entry name" value="Acyl_CoA_acyltransferase"/>
</dbReference>
<dbReference type="UniPathway" id="UPA00011"/>
<dbReference type="RefSeq" id="WP_097230299.1">
    <property type="nucleotide sequence ID" value="NZ_OCNE01000003.1"/>
</dbReference>
<organism evidence="6 7">
    <name type="scientific">Streptomyces zhaozhouensis</name>
    <dbReference type="NCBI Taxonomy" id="1300267"/>
    <lineage>
        <taxon>Bacteria</taxon>
        <taxon>Bacillati</taxon>
        <taxon>Actinomycetota</taxon>
        <taxon>Actinomycetes</taxon>
        <taxon>Kitasatosporales</taxon>
        <taxon>Streptomycetaceae</taxon>
        <taxon>Streptomyces</taxon>
    </lineage>
</organism>
<feature type="domain" description="Acyltransferase MbtK/IucB-like conserved" evidence="5">
    <location>
        <begin position="19"/>
        <end position="66"/>
    </location>
</feature>